<keyword evidence="3" id="KW-1185">Reference proteome</keyword>
<evidence type="ECO:0000313" key="2">
    <source>
        <dbReference type="EMBL" id="KAG6431915.1"/>
    </source>
</evidence>
<accession>A0A8X8YL16</accession>
<feature type="transmembrane region" description="Helical" evidence="1">
    <location>
        <begin position="12"/>
        <end position="31"/>
    </location>
</feature>
<keyword evidence="1" id="KW-1133">Transmembrane helix</keyword>
<dbReference type="Proteomes" id="UP000298416">
    <property type="component" value="Unassembled WGS sequence"/>
</dbReference>
<keyword evidence="1" id="KW-0812">Transmembrane</keyword>
<comment type="caution">
    <text evidence="2">The sequence shown here is derived from an EMBL/GenBank/DDBJ whole genome shotgun (WGS) entry which is preliminary data.</text>
</comment>
<reference evidence="2" key="2">
    <citation type="submission" date="2020-08" db="EMBL/GenBank/DDBJ databases">
        <title>Plant Genome Project.</title>
        <authorList>
            <person name="Zhang R.-G."/>
        </authorList>
    </citation>
    <scope>NUCLEOTIDE SEQUENCE</scope>
    <source>
        <strain evidence="2">Huo1</strain>
        <tissue evidence="2">Leaf</tissue>
    </source>
</reference>
<proteinExistence type="predicted"/>
<feature type="transmembrane region" description="Helical" evidence="1">
    <location>
        <begin position="83"/>
        <end position="101"/>
    </location>
</feature>
<name>A0A8X8YL16_SALSN</name>
<dbReference type="EMBL" id="PNBA02000002">
    <property type="protein sequence ID" value="KAG6431915.1"/>
    <property type="molecule type" value="Genomic_DNA"/>
</dbReference>
<gene>
    <name evidence="2" type="ORF">SASPL_103487</name>
</gene>
<organism evidence="2">
    <name type="scientific">Salvia splendens</name>
    <name type="common">Scarlet sage</name>
    <dbReference type="NCBI Taxonomy" id="180675"/>
    <lineage>
        <taxon>Eukaryota</taxon>
        <taxon>Viridiplantae</taxon>
        <taxon>Streptophyta</taxon>
        <taxon>Embryophyta</taxon>
        <taxon>Tracheophyta</taxon>
        <taxon>Spermatophyta</taxon>
        <taxon>Magnoliopsida</taxon>
        <taxon>eudicotyledons</taxon>
        <taxon>Gunneridae</taxon>
        <taxon>Pentapetalae</taxon>
        <taxon>asterids</taxon>
        <taxon>lamiids</taxon>
        <taxon>Lamiales</taxon>
        <taxon>Lamiaceae</taxon>
        <taxon>Nepetoideae</taxon>
        <taxon>Mentheae</taxon>
        <taxon>Salviinae</taxon>
        <taxon>Salvia</taxon>
        <taxon>Salvia subgen. Calosphace</taxon>
        <taxon>core Calosphace</taxon>
    </lineage>
</organism>
<evidence type="ECO:0000313" key="3">
    <source>
        <dbReference type="Proteomes" id="UP000298416"/>
    </source>
</evidence>
<evidence type="ECO:0000256" key="1">
    <source>
        <dbReference type="SAM" id="Phobius"/>
    </source>
</evidence>
<sequence length="124" mass="13979">MASRAEDPSQNSSGLLTTPSFLLETVLLFFYKSAAANRYRRLFHLIDSSHNLQAKIESDLCTSKVYGTGAETLVPKNVHSFDLAVILLVIFQLQLAAYNLVRIVHLSFLDFKVWVIRVDLELGH</sequence>
<protein>
    <submittedName>
        <fullName evidence="2">Uncharacterized protein</fullName>
    </submittedName>
</protein>
<dbReference type="AlphaFoldDB" id="A0A8X8YL16"/>
<keyword evidence="1" id="KW-0472">Membrane</keyword>
<reference evidence="2" key="1">
    <citation type="submission" date="2018-01" db="EMBL/GenBank/DDBJ databases">
        <authorList>
            <person name="Mao J.F."/>
        </authorList>
    </citation>
    <scope>NUCLEOTIDE SEQUENCE</scope>
    <source>
        <strain evidence="2">Huo1</strain>
        <tissue evidence="2">Leaf</tissue>
    </source>
</reference>